<dbReference type="EMBL" id="LBOK01000009">
    <property type="protein sequence ID" value="KKP36978.1"/>
    <property type="molecule type" value="Genomic_DNA"/>
</dbReference>
<feature type="region of interest" description="Disordered" evidence="1">
    <location>
        <begin position="201"/>
        <end position="239"/>
    </location>
</feature>
<feature type="signal peptide" evidence="2">
    <location>
        <begin position="1"/>
        <end position="24"/>
    </location>
</feature>
<gene>
    <name evidence="3" type="ORF">UR23_C0009G0008</name>
</gene>
<keyword evidence="2" id="KW-0732">Signal</keyword>
<evidence type="ECO:0000256" key="1">
    <source>
        <dbReference type="SAM" id="MobiDB-lite"/>
    </source>
</evidence>
<sequence>MDIKRLLLLLPLFILVFLPSFTFAQDNGMHYVITGTIPNNGESNVPPNLNIKATGMACSTSNGEINSCTIMVGLGISTENPITAVGFPRVTSDLYSPDKVIISSPNDPNISTKWSGDQEITEYKQGNLSNFYHSFRLHIVNSSYPNGIVLMPNATYTVTIKGGINGLKAKYEGNNKTYEATLLQDYTFSFTTGNGSIPVRTLSPTSAPTTTSLINTPVPPTNIPTKINNNQNNNSGNKNPTATPTIIKKGALNVFGKIKLFFSDFFKRLFIKKETINKTTKLLTPTQIIKLTPTINISQSMADSKQILVDLEKALNVTAEITDRNNNWLVENKERIPLLGQQFALGSIATKHMGKYGNYVQLFSSSYIKGITENNLKLLQGEIDKFFTANGFQANNHNTLRANRSLASNINLVSLSNGYIKGNLKCLITLSQGTDPFGYFFCGIVDQTQLAWRKELTPAINTTNDLDIVVNVSKLFGDYATGGVGSATGGGGTGWYAVKINGQWKEVLRGQQMTLTSCKLLQKYNFPKEIIDLEHSEVCSNNSSQTTQTPTSTIESKAKILVADFWGNRLYCDPEVAPTMIPLCNSDFSQTPTCPSTNPQNIDIQAVDCYQKQNLYQAQIRNQTNKQCPISSSIKDYDKQNYEMIQKYCTVITITPRAAMRY</sequence>
<protein>
    <submittedName>
        <fullName evidence="3">Uncharacterized protein</fullName>
    </submittedName>
</protein>
<feature type="chain" id="PRO_5002530655" evidence="2">
    <location>
        <begin position="25"/>
        <end position="662"/>
    </location>
</feature>
<dbReference type="AlphaFoldDB" id="A0A0F9YZS2"/>
<dbReference type="Proteomes" id="UP000034349">
    <property type="component" value="Unassembled WGS sequence"/>
</dbReference>
<organism evidence="3 4">
    <name type="scientific">Candidatus Roizmanbacteria bacterium GW2011_GWA2_32_13</name>
    <dbReference type="NCBI Taxonomy" id="1618475"/>
    <lineage>
        <taxon>Bacteria</taxon>
        <taxon>Candidatus Roizmaniibacteriota</taxon>
    </lineage>
</organism>
<feature type="compositionally biased region" description="Low complexity" evidence="1">
    <location>
        <begin position="201"/>
        <end position="216"/>
    </location>
</feature>
<comment type="caution">
    <text evidence="3">The sequence shown here is derived from an EMBL/GenBank/DDBJ whole genome shotgun (WGS) entry which is preliminary data.</text>
</comment>
<proteinExistence type="predicted"/>
<name>A0A0F9YZS2_9BACT</name>
<reference evidence="3 4" key="1">
    <citation type="journal article" date="2015" name="Nature">
        <title>rRNA introns, odd ribosomes, and small enigmatic genomes across a large radiation of phyla.</title>
        <authorList>
            <person name="Brown C.T."/>
            <person name="Hug L.A."/>
            <person name="Thomas B.C."/>
            <person name="Sharon I."/>
            <person name="Castelle C.J."/>
            <person name="Singh A."/>
            <person name="Wilkins M.J."/>
            <person name="Williams K.H."/>
            <person name="Banfield J.F."/>
        </authorList>
    </citation>
    <scope>NUCLEOTIDE SEQUENCE [LARGE SCALE GENOMIC DNA]</scope>
</reference>
<feature type="compositionally biased region" description="Low complexity" evidence="1">
    <location>
        <begin position="223"/>
        <end position="239"/>
    </location>
</feature>
<accession>A0A0F9YZS2</accession>
<evidence type="ECO:0000256" key="2">
    <source>
        <dbReference type="SAM" id="SignalP"/>
    </source>
</evidence>
<evidence type="ECO:0000313" key="3">
    <source>
        <dbReference type="EMBL" id="KKP36978.1"/>
    </source>
</evidence>
<evidence type="ECO:0000313" key="4">
    <source>
        <dbReference type="Proteomes" id="UP000034349"/>
    </source>
</evidence>